<sequence>ISWSLRAPASTGQLISADRVKDTSVCCPASDTKAREPKVRTDTEHFGAGGPLLSTLLFARHGGGGGGGDDDTGAGSSSSSSSSRRRKQEGRMLREAARRGYR</sequence>
<evidence type="ECO:0000313" key="1">
    <source>
        <dbReference type="EMBL" id="KAG8014106.1"/>
    </source>
</evidence>
<dbReference type="Proteomes" id="UP000805704">
    <property type="component" value="Chromosome 10"/>
</dbReference>
<keyword evidence="2" id="KW-1185">Reference proteome</keyword>
<accession>A0ACB7FLV4</accession>
<feature type="non-terminal residue" evidence="1">
    <location>
        <position position="1"/>
    </location>
</feature>
<gene>
    <name evidence="1" type="ORF">GBF38_016410</name>
</gene>
<evidence type="ECO:0000313" key="2">
    <source>
        <dbReference type="Proteomes" id="UP000805704"/>
    </source>
</evidence>
<proteinExistence type="predicted"/>
<reference evidence="1" key="1">
    <citation type="submission" date="2020-04" db="EMBL/GenBank/DDBJ databases">
        <title>A chromosome-scale assembly and high-density genetic map of the yellow drum (Nibea albiflora) genome.</title>
        <authorList>
            <person name="Xu D."/>
            <person name="Zhang W."/>
            <person name="Chen R."/>
            <person name="Tan P."/>
            <person name="Wang L."/>
            <person name="Song H."/>
            <person name="Tian L."/>
            <person name="Zhu Q."/>
            <person name="Wang B."/>
        </authorList>
    </citation>
    <scope>NUCLEOTIDE SEQUENCE</scope>
    <source>
        <strain evidence="1">ZJHYS-2018</strain>
    </source>
</reference>
<organism evidence="1 2">
    <name type="scientific">Nibea albiflora</name>
    <name type="common">Yellow drum</name>
    <name type="synonym">Corvina albiflora</name>
    <dbReference type="NCBI Taxonomy" id="240163"/>
    <lineage>
        <taxon>Eukaryota</taxon>
        <taxon>Metazoa</taxon>
        <taxon>Chordata</taxon>
        <taxon>Craniata</taxon>
        <taxon>Vertebrata</taxon>
        <taxon>Euteleostomi</taxon>
        <taxon>Actinopterygii</taxon>
        <taxon>Neopterygii</taxon>
        <taxon>Teleostei</taxon>
        <taxon>Neoteleostei</taxon>
        <taxon>Acanthomorphata</taxon>
        <taxon>Eupercaria</taxon>
        <taxon>Sciaenidae</taxon>
        <taxon>Nibea</taxon>
    </lineage>
</organism>
<name>A0ACB7FLV4_NIBAL</name>
<dbReference type="EMBL" id="CM024798">
    <property type="protein sequence ID" value="KAG8014106.1"/>
    <property type="molecule type" value="Genomic_DNA"/>
</dbReference>
<protein>
    <submittedName>
        <fullName evidence="1">Uncharacterized protein</fullName>
    </submittedName>
</protein>
<comment type="caution">
    <text evidence="1">The sequence shown here is derived from an EMBL/GenBank/DDBJ whole genome shotgun (WGS) entry which is preliminary data.</text>
</comment>